<evidence type="ECO:0000256" key="9">
    <source>
        <dbReference type="ARBA" id="ARBA00022576"/>
    </source>
</evidence>
<dbReference type="PANTHER" id="PTHR42743">
    <property type="entry name" value="AMINO-ACID AMINOTRANSFERASE"/>
    <property type="match status" value="1"/>
</dbReference>
<comment type="function">
    <text evidence="2">Acts on leucine, isoleucine and valine.</text>
</comment>
<dbReference type="InterPro" id="IPR001544">
    <property type="entry name" value="Aminotrans_IV"/>
</dbReference>
<comment type="catalytic activity">
    <reaction evidence="14">
        <text>L-isoleucine + 2-oxoglutarate = (S)-3-methyl-2-oxopentanoate + L-glutamate</text>
        <dbReference type="Rhea" id="RHEA:24801"/>
        <dbReference type="ChEBI" id="CHEBI:16810"/>
        <dbReference type="ChEBI" id="CHEBI:29985"/>
        <dbReference type="ChEBI" id="CHEBI:35146"/>
        <dbReference type="ChEBI" id="CHEBI:58045"/>
        <dbReference type="EC" id="2.6.1.42"/>
    </reaction>
</comment>
<evidence type="ECO:0000256" key="4">
    <source>
        <dbReference type="ARBA" id="ARBA00004931"/>
    </source>
</evidence>
<dbReference type="InterPro" id="IPR018300">
    <property type="entry name" value="Aminotrans_IV_CS"/>
</dbReference>
<dbReference type="InterPro" id="IPR043131">
    <property type="entry name" value="BCAT-like_N"/>
</dbReference>
<comment type="cofactor">
    <cofactor evidence="1 17">
        <name>pyridoxal 5'-phosphate</name>
        <dbReference type="ChEBI" id="CHEBI:597326"/>
    </cofactor>
</comment>
<dbReference type="KEGG" id="snay:FZC37_01300"/>
<evidence type="ECO:0000256" key="11">
    <source>
        <dbReference type="ARBA" id="ARBA00022898"/>
    </source>
</evidence>
<evidence type="ECO:0000256" key="17">
    <source>
        <dbReference type="RuleBase" id="RU004516"/>
    </source>
</evidence>
<evidence type="ECO:0000256" key="3">
    <source>
        <dbReference type="ARBA" id="ARBA00004824"/>
    </source>
</evidence>
<comment type="similarity">
    <text evidence="6 16">Belongs to the class-IV pyridoxal-phosphate-dependent aminotransferase family.</text>
</comment>
<evidence type="ECO:0000256" key="7">
    <source>
        <dbReference type="ARBA" id="ARBA00013053"/>
    </source>
</evidence>
<evidence type="ECO:0000256" key="1">
    <source>
        <dbReference type="ARBA" id="ARBA00001933"/>
    </source>
</evidence>
<evidence type="ECO:0000256" key="13">
    <source>
        <dbReference type="ARBA" id="ARBA00048212"/>
    </source>
</evidence>
<proteinExistence type="inferred from homology"/>
<keyword evidence="10" id="KW-0028">Amino-acid biosynthesis</keyword>
<comment type="catalytic activity">
    <reaction evidence="15">
        <text>L-leucine + 2-oxoglutarate = 4-methyl-2-oxopentanoate + L-glutamate</text>
        <dbReference type="Rhea" id="RHEA:18321"/>
        <dbReference type="ChEBI" id="CHEBI:16810"/>
        <dbReference type="ChEBI" id="CHEBI:17865"/>
        <dbReference type="ChEBI" id="CHEBI:29985"/>
        <dbReference type="ChEBI" id="CHEBI:57427"/>
        <dbReference type="EC" id="2.6.1.42"/>
    </reaction>
</comment>
<dbReference type="GO" id="GO:0008652">
    <property type="term" value="P:amino acid biosynthetic process"/>
    <property type="evidence" value="ECO:0007669"/>
    <property type="project" value="UniProtKB-KW"/>
</dbReference>
<comment type="catalytic activity">
    <reaction evidence="13">
        <text>L-valine + 2-oxoglutarate = 3-methyl-2-oxobutanoate + L-glutamate</text>
        <dbReference type="Rhea" id="RHEA:24813"/>
        <dbReference type="ChEBI" id="CHEBI:11851"/>
        <dbReference type="ChEBI" id="CHEBI:16810"/>
        <dbReference type="ChEBI" id="CHEBI:29985"/>
        <dbReference type="ChEBI" id="CHEBI:57762"/>
        <dbReference type="EC" id="2.6.1.42"/>
    </reaction>
</comment>
<dbReference type="Gene3D" id="3.20.10.10">
    <property type="entry name" value="D-amino Acid Aminotransferase, subunit A, domain 2"/>
    <property type="match status" value="1"/>
</dbReference>
<keyword evidence="19" id="KW-1185">Reference proteome</keyword>
<keyword evidence="12" id="KW-0100">Branched-chain amino acid biosynthesis</keyword>
<keyword evidence="11 17" id="KW-0663">Pyridoxal phosphate</keyword>
<accession>A0A5C0UJC9</accession>
<dbReference type="InterPro" id="IPR036038">
    <property type="entry name" value="Aminotransferase-like"/>
</dbReference>
<dbReference type="EMBL" id="CP043312">
    <property type="protein sequence ID" value="QEK39572.1"/>
    <property type="molecule type" value="Genomic_DNA"/>
</dbReference>
<evidence type="ECO:0000256" key="8">
    <source>
        <dbReference type="ARBA" id="ARBA00014472"/>
    </source>
</evidence>
<evidence type="ECO:0000256" key="10">
    <source>
        <dbReference type="ARBA" id="ARBA00022605"/>
    </source>
</evidence>
<evidence type="ECO:0000256" key="6">
    <source>
        <dbReference type="ARBA" id="ARBA00009320"/>
    </source>
</evidence>
<dbReference type="AlphaFoldDB" id="A0A5C0UJC9"/>
<dbReference type="InterPro" id="IPR050571">
    <property type="entry name" value="Class-IV_PLP-Dep_Aminotrnsfr"/>
</dbReference>
<protein>
    <recommendedName>
        <fullName evidence="8">Probable branched-chain-amino-acid aminotransferase</fullName>
        <ecNumber evidence="7">2.6.1.42</ecNumber>
    </recommendedName>
</protein>
<gene>
    <name evidence="18" type="ORF">FZC37_01300</name>
</gene>
<dbReference type="PANTHER" id="PTHR42743:SF11">
    <property type="entry name" value="AMINODEOXYCHORISMATE LYASE"/>
    <property type="match status" value="1"/>
</dbReference>
<dbReference type="InterPro" id="IPR043132">
    <property type="entry name" value="BCAT-like_C"/>
</dbReference>
<comment type="pathway">
    <text evidence="5">Amino-acid biosynthesis; L-leucine biosynthesis; L-leucine from 3-methyl-2-oxobutanoate: step 4/4.</text>
</comment>
<evidence type="ECO:0000256" key="14">
    <source>
        <dbReference type="ARBA" id="ARBA00048798"/>
    </source>
</evidence>
<evidence type="ECO:0000256" key="5">
    <source>
        <dbReference type="ARBA" id="ARBA00005072"/>
    </source>
</evidence>
<comment type="pathway">
    <text evidence="4">Amino-acid biosynthesis; L-valine biosynthesis; L-valine from pyruvate: step 4/4.</text>
</comment>
<evidence type="ECO:0000256" key="2">
    <source>
        <dbReference type="ARBA" id="ARBA00003109"/>
    </source>
</evidence>
<dbReference type="PROSITE" id="PS00770">
    <property type="entry name" value="AA_TRANSFER_CLASS_4"/>
    <property type="match status" value="1"/>
</dbReference>
<dbReference type="EC" id="2.6.1.42" evidence="7"/>
<dbReference type="CDD" id="cd00449">
    <property type="entry name" value="PLPDE_IV"/>
    <property type="match status" value="1"/>
</dbReference>
<name>A0A5C0UJC9_9RICK</name>
<organism evidence="18 19">
    <name type="scientific">Candidatus Sneabacter namystus</name>
    <dbReference type="NCBI Taxonomy" id="2601646"/>
    <lineage>
        <taxon>Bacteria</taxon>
        <taxon>Pseudomonadati</taxon>
        <taxon>Pseudomonadota</taxon>
        <taxon>Alphaproteobacteria</taxon>
        <taxon>Rickettsiales</taxon>
        <taxon>Rickettsiaceae</taxon>
        <taxon>Rickettsieae</taxon>
        <taxon>Candidatus Sneabacter</taxon>
    </lineage>
</organism>
<dbReference type="GO" id="GO:0004084">
    <property type="term" value="F:branched-chain-amino-acid transaminase activity"/>
    <property type="evidence" value="ECO:0007669"/>
    <property type="project" value="UniProtKB-EC"/>
</dbReference>
<evidence type="ECO:0000313" key="18">
    <source>
        <dbReference type="EMBL" id="QEK39572.1"/>
    </source>
</evidence>
<dbReference type="Proteomes" id="UP000323844">
    <property type="component" value="Chromosome"/>
</dbReference>
<evidence type="ECO:0000256" key="12">
    <source>
        <dbReference type="ARBA" id="ARBA00023304"/>
    </source>
</evidence>
<comment type="pathway">
    <text evidence="3">Amino-acid biosynthesis; L-isoleucine biosynthesis; L-isoleucine from 2-oxobutanoate: step 4/4.</text>
</comment>
<dbReference type="OrthoDB" id="21319at2"/>
<evidence type="ECO:0000256" key="16">
    <source>
        <dbReference type="RuleBase" id="RU004106"/>
    </source>
</evidence>
<evidence type="ECO:0000313" key="19">
    <source>
        <dbReference type="Proteomes" id="UP000323844"/>
    </source>
</evidence>
<keyword evidence="9 18" id="KW-0032">Aminotransferase</keyword>
<dbReference type="SUPFAM" id="SSF56752">
    <property type="entry name" value="D-aminoacid aminotransferase-like PLP-dependent enzymes"/>
    <property type="match status" value="1"/>
</dbReference>
<evidence type="ECO:0000256" key="15">
    <source>
        <dbReference type="ARBA" id="ARBA00049229"/>
    </source>
</evidence>
<dbReference type="GO" id="GO:0009082">
    <property type="term" value="P:branched-chain amino acid biosynthetic process"/>
    <property type="evidence" value="ECO:0007669"/>
    <property type="project" value="UniProtKB-KW"/>
</dbReference>
<dbReference type="Pfam" id="PF01063">
    <property type="entry name" value="Aminotran_4"/>
    <property type="match status" value="1"/>
</dbReference>
<keyword evidence="18" id="KW-0808">Transferase</keyword>
<reference evidence="18 19" key="1">
    <citation type="submission" date="2019-08" db="EMBL/GenBank/DDBJ databases">
        <title>Highly reduced genomes of protist endosymbionts show evolutionary convergence.</title>
        <authorList>
            <person name="George E."/>
            <person name="Husnik F."/>
            <person name="Tashyreva D."/>
            <person name="Prokopchuk G."/>
            <person name="Horak A."/>
            <person name="Kwong W.K."/>
            <person name="Lukes J."/>
            <person name="Keeling P.J."/>
        </authorList>
    </citation>
    <scope>NUCLEOTIDE SEQUENCE [LARGE SCALE GENOMIC DNA]</scope>
    <source>
        <strain evidence="18">1621</strain>
    </source>
</reference>
<dbReference type="Gene3D" id="3.30.470.10">
    <property type="match status" value="1"/>
</dbReference>
<sequence length="295" mass="32831">MVFMGSAILPFIWLNGSIMRQEEVDISCMFHHSLHYGSGVFEGEISYNGKVFKIDDHTDRLFSSASTLLMNIPFTKQQIKDATYSLIERNGYMEKNCYVRPFVWRSDNSLKVNSSNDDMCSCAIVLKEHTPSGVQSSVKLTVSSWQRPHANFTLYQCKSAGGYNVSFLSAREAVLSGFDDAVLLDSLGYVSEASTSNIFFIRDGAIFTPNANCCLNGITRQTVLEIALNEKISATQLNIKEEEIGSYEAAFLTGTSLAIKPISSIYLPSSGINIELNAKHDLIKKIYDIYISMLI</sequence>